<organism evidence="2 3">
    <name type="scientific">Coprococcus eutactus</name>
    <dbReference type="NCBI Taxonomy" id="33043"/>
    <lineage>
        <taxon>Bacteria</taxon>
        <taxon>Bacillati</taxon>
        <taxon>Bacillota</taxon>
        <taxon>Clostridia</taxon>
        <taxon>Lachnospirales</taxon>
        <taxon>Lachnospiraceae</taxon>
        <taxon>Coprococcus</taxon>
    </lineage>
</organism>
<name>A0AAI9K4Z0_9FIRM</name>
<dbReference type="SMART" id="SM00530">
    <property type="entry name" value="HTH_XRE"/>
    <property type="match status" value="1"/>
</dbReference>
<evidence type="ECO:0000259" key="1">
    <source>
        <dbReference type="PROSITE" id="PS50943"/>
    </source>
</evidence>
<dbReference type="InterPro" id="IPR001387">
    <property type="entry name" value="Cro/C1-type_HTH"/>
</dbReference>
<dbReference type="Pfam" id="PF12844">
    <property type="entry name" value="HTH_19"/>
    <property type="match status" value="1"/>
</dbReference>
<dbReference type="AlphaFoldDB" id="A0AAI9K4Z0"/>
<protein>
    <recommendedName>
        <fullName evidence="1">HTH cro/C1-type domain-containing protein</fullName>
    </recommendedName>
</protein>
<dbReference type="CDD" id="cd00093">
    <property type="entry name" value="HTH_XRE"/>
    <property type="match status" value="1"/>
</dbReference>
<dbReference type="Proteomes" id="UP000660047">
    <property type="component" value="Unassembled WGS sequence"/>
</dbReference>
<dbReference type="GO" id="GO:0003677">
    <property type="term" value="F:DNA binding"/>
    <property type="evidence" value="ECO:0007669"/>
    <property type="project" value="InterPro"/>
</dbReference>
<sequence>MGKHSLSDTHTNNFIEFKNRLSKARKGIGMTQAKVCESINLSNRSTLSNFESKKMERLPSLDEFVDLCDLYNVDPNYLLGFDEVRNFTVKTCCDELKLDENAVITIMKNKMAPILVNELFSGDSYAEIEQYVTWLNYYNKLRDVITTAFTSSFISRLELLFSRYYTSTFPLDYSENTFIRFLKSEEIFKKYKDIYEFMDKCFLTEARNNLTFSYPDFDNLNESEQHDAVLSIIALHSYAYLMSRVHFEDVEKRLMEQLTGVIRRVSHEYPFRTV</sequence>
<dbReference type="InterPro" id="IPR010982">
    <property type="entry name" value="Lambda_DNA-bd_dom_sf"/>
</dbReference>
<evidence type="ECO:0000313" key="3">
    <source>
        <dbReference type="Proteomes" id="UP000660047"/>
    </source>
</evidence>
<dbReference type="SUPFAM" id="SSF47413">
    <property type="entry name" value="lambda repressor-like DNA-binding domains"/>
    <property type="match status" value="1"/>
</dbReference>
<evidence type="ECO:0000313" key="2">
    <source>
        <dbReference type="EMBL" id="GFO95347.1"/>
    </source>
</evidence>
<dbReference type="PROSITE" id="PS50943">
    <property type="entry name" value="HTH_CROC1"/>
    <property type="match status" value="1"/>
</dbReference>
<dbReference type="GeneID" id="92831168"/>
<dbReference type="RefSeq" id="WP_004851876.1">
    <property type="nucleotide sequence ID" value="NZ_BLYL01000017.1"/>
</dbReference>
<reference evidence="2" key="1">
    <citation type="submission" date="2020-06" db="EMBL/GenBank/DDBJ databases">
        <title>Characterization of fructooligosaccharide metabolism and fructooligosaccharide-degrading enzymes in human commensal butyrate producers.</title>
        <authorList>
            <person name="Tanno H."/>
            <person name="Fujii T."/>
            <person name="Hirano K."/>
            <person name="Maeno S."/>
            <person name="Tonozuka T."/>
            <person name="Sakamoto M."/>
            <person name="Ohkuma M."/>
            <person name="Tochio T."/>
            <person name="Endo A."/>
        </authorList>
    </citation>
    <scope>NUCLEOTIDE SEQUENCE</scope>
    <source>
        <strain evidence="2">JCM 31265</strain>
    </source>
</reference>
<accession>A0AAI9K4Z0</accession>
<dbReference type="Gene3D" id="1.10.260.40">
    <property type="entry name" value="lambda repressor-like DNA-binding domains"/>
    <property type="match status" value="1"/>
</dbReference>
<gene>
    <name evidence="2" type="ORF">COEU31_23930</name>
</gene>
<feature type="domain" description="HTH cro/C1-type" evidence="1">
    <location>
        <begin position="21"/>
        <end position="78"/>
    </location>
</feature>
<proteinExistence type="predicted"/>
<dbReference type="EMBL" id="BLYL01000017">
    <property type="protein sequence ID" value="GFO95347.1"/>
    <property type="molecule type" value="Genomic_DNA"/>
</dbReference>
<comment type="caution">
    <text evidence="2">The sequence shown here is derived from an EMBL/GenBank/DDBJ whole genome shotgun (WGS) entry which is preliminary data.</text>
</comment>